<dbReference type="GO" id="GO:0008270">
    <property type="term" value="F:zinc ion binding"/>
    <property type="evidence" value="ECO:0007669"/>
    <property type="project" value="UniProtKB-KW"/>
</dbReference>
<dbReference type="InterPro" id="IPR053185">
    <property type="entry name" value="SET_domain_protein"/>
</dbReference>
<evidence type="ECO:0008006" key="10">
    <source>
        <dbReference type="Google" id="ProtNLM"/>
    </source>
</evidence>
<dbReference type="PROSITE" id="PS50865">
    <property type="entry name" value="ZF_MYND_2"/>
    <property type="match status" value="1"/>
</dbReference>
<feature type="compositionally biased region" description="Basic and acidic residues" evidence="5">
    <location>
        <begin position="92"/>
        <end position="111"/>
    </location>
</feature>
<accession>A0A9P7U1T5</accession>
<dbReference type="InterPro" id="IPR002893">
    <property type="entry name" value="Znf_MYND"/>
</dbReference>
<dbReference type="PROSITE" id="PS01360">
    <property type="entry name" value="ZF_MYND_1"/>
    <property type="match status" value="1"/>
</dbReference>
<gene>
    <name evidence="8" type="ORF">E4U09_003841</name>
</gene>
<dbReference type="PANTHER" id="PTHR47332:SF2">
    <property type="entry name" value="SET-6"/>
    <property type="match status" value="1"/>
</dbReference>
<name>A0A9P7U1T5_9HYPO</name>
<evidence type="ECO:0000256" key="5">
    <source>
        <dbReference type="SAM" id="MobiDB-lite"/>
    </source>
</evidence>
<dbReference type="InterPro" id="IPR046341">
    <property type="entry name" value="SET_dom_sf"/>
</dbReference>
<evidence type="ECO:0000313" key="9">
    <source>
        <dbReference type="Proteomes" id="UP000707071"/>
    </source>
</evidence>
<dbReference type="SMART" id="SM00317">
    <property type="entry name" value="SET"/>
    <property type="match status" value="1"/>
</dbReference>
<evidence type="ECO:0000256" key="2">
    <source>
        <dbReference type="ARBA" id="ARBA00022771"/>
    </source>
</evidence>
<dbReference type="Proteomes" id="UP000707071">
    <property type="component" value="Unassembled WGS sequence"/>
</dbReference>
<keyword evidence="1" id="KW-0479">Metal-binding</keyword>
<feature type="domain" description="SET" evidence="6">
    <location>
        <begin position="7"/>
        <end position="188"/>
    </location>
</feature>
<comment type="caution">
    <text evidence="8">The sequence shown here is derived from an EMBL/GenBank/DDBJ whole genome shotgun (WGS) entry which is preliminary data.</text>
</comment>
<dbReference type="Pfam" id="PF00856">
    <property type="entry name" value="SET"/>
    <property type="match status" value="1"/>
</dbReference>
<feature type="region of interest" description="Disordered" evidence="5">
    <location>
        <begin position="84"/>
        <end position="111"/>
    </location>
</feature>
<dbReference type="Gene3D" id="2.170.270.10">
    <property type="entry name" value="SET domain"/>
    <property type="match status" value="1"/>
</dbReference>
<dbReference type="InterPro" id="IPR011990">
    <property type="entry name" value="TPR-like_helical_dom_sf"/>
</dbReference>
<evidence type="ECO:0000256" key="4">
    <source>
        <dbReference type="PROSITE-ProRule" id="PRU00134"/>
    </source>
</evidence>
<dbReference type="SUPFAM" id="SSF82199">
    <property type="entry name" value="SET domain"/>
    <property type="match status" value="1"/>
</dbReference>
<evidence type="ECO:0000259" key="6">
    <source>
        <dbReference type="PROSITE" id="PS50280"/>
    </source>
</evidence>
<evidence type="ECO:0000313" key="8">
    <source>
        <dbReference type="EMBL" id="KAG6291661.1"/>
    </source>
</evidence>
<sequence length="581" mass="66244">MNSQASASMYVLKDVQEKGMGLVATRNIPKGTRILSEQPFITLPADIDFGQGRRSICRQLKELSIDQRRAFLLLHNVHRYDDTDDSDDMDDAYDRNDYHSDDMGETDNKDDTDNMEDVWDQCLGIFGTNALPMTVGEQKKAGIFLEACRINHDCEGNAIHYWNDKIKRHTVHAIRDIDAGEEITLSYVLFLMNRESRQKQLRESFGFTCFCRLCWLPHKQRREHDQKLEQIIGLGDLCKLKYKTYPLKALGYLHAQARIYSELGREECGFAGVYGSAATLAIAHGDLARARVFAERAVIIWTTACGRDSPQVDYYTDLAQSPTLHPQYGFSMDWETAAGDAPEGLGHDDFENWLWKIETPTGLTQPTSPLSQANFSGYVDLPYTRSIGIGGHSKQRQWCFLGEIMKIEFFGRLKFEIKDIHGKQFQLCFYTNSGGSELTRTQYKTGYTVAVIGASQHLFQFSPPGIRHEDPRMMKIFPLSLSEMLALNSQFREFSVRQQNNMRTCHGCGINAAASSMKRCGKCLSFWYCTKECQMAGWTAKAHKDDCKFLRDPDLRGLFLIRWGEVQDCVCFPLKVADESY</sequence>
<dbReference type="Gene3D" id="1.25.40.10">
    <property type="entry name" value="Tetratricopeptide repeat domain"/>
    <property type="match status" value="1"/>
</dbReference>
<keyword evidence="9" id="KW-1185">Reference proteome</keyword>
<dbReference type="InterPro" id="IPR001214">
    <property type="entry name" value="SET_dom"/>
</dbReference>
<dbReference type="CDD" id="cd20071">
    <property type="entry name" value="SET_SMYD"/>
    <property type="match status" value="1"/>
</dbReference>
<keyword evidence="3" id="KW-0862">Zinc</keyword>
<keyword evidence="2 4" id="KW-0863">Zinc-finger</keyword>
<feature type="domain" description="MYND-type" evidence="7">
    <location>
        <begin position="505"/>
        <end position="547"/>
    </location>
</feature>
<evidence type="ECO:0000256" key="3">
    <source>
        <dbReference type="ARBA" id="ARBA00022833"/>
    </source>
</evidence>
<reference evidence="8 9" key="1">
    <citation type="journal article" date="2020" name="bioRxiv">
        <title>Whole genome comparisons of ergot fungi reveals the divergence and evolution of species within the genus Claviceps are the result of varying mechanisms driving genome evolution and host range expansion.</title>
        <authorList>
            <person name="Wyka S.A."/>
            <person name="Mondo S.J."/>
            <person name="Liu M."/>
            <person name="Dettman J."/>
            <person name="Nalam V."/>
            <person name="Broders K.D."/>
        </authorList>
    </citation>
    <scope>NUCLEOTIDE SEQUENCE [LARGE SCALE GENOMIC DNA]</scope>
    <source>
        <strain evidence="8 9">Clav52</strain>
    </source>
</reference>
<dbReference type="EMBL" id="SRRH01000304">
    <property type="protein sequence ID" value="KAG6291661.1"/>
    <property type="molecule type" value="Genomic_DNA"/>
</dbReference>
<dbReference type="PANTHER" id="PTHR47332">
    <property type="entry name" value="SET DOMAIN-CONTAINING PROTEIN 5"/>
    <property type="match status" value="1"/>
</dbReference>
<protein>
    <recommendedName>
        <fullName evidence="10">Suppressor of anucleate metulae protein B</fullName>
    </recommendedName>
</protein>
<evidence type="ECO:0000259" key="7">
    <source>
        <dbReference type="PROSITE" id="PS50865"/>
    </source>
</evidence>
<dbReference type="AlphaFoldDB" id="A0A9P7U1T5"/>
<dbReference type="Pfam" id="PF01753">
    <property type="entry name" value="zf-MYND"/>
    <property type="match status" value="1"/>
</dbReference>
<dbReference type="Gene3D" id="6.10.140.2220">
    <property type="match status" value="1"/>
</dbReference>
<dbReference type="PROSITE" id="PS50280">
    <property type="entry name" value="SET"/>
    <property type="match status" value="1"/>
</dbReference>
<dbReference type="SUPFAM" id="SSF144232">
    <property type="entry name" value="HIT/MYND zinc finger-like"/>
    <property type="match status" value="1"/>
</dbReference>
<evidence type="ECO:0000256" key="1">
    <source>
        <dbReference type="ARBA" id="ARBA00022723"/>
    </source>
</evidence>
<proteinExistence type="predicted"/>
<organism evidence="8 9">
    <name type="scientific">Claviceps aff. purpurea</name>
    <dbReference type="NCBI Taxonomy" id="1967640"/>
    <lineage>
        <taxon>Eukaryota</taxon>
        <taxon>Fungi</taxon>
        <taxon>Dikarya</taxon>
        <taxon>Ascomycota</taxon>
        <taxon>Pezizomycotina</taxon>
        <taxon>Sordariomycetes</taxon>
        <taxon>Hypocreomycetidae</taxon>
        <taxon>Hypocreales</taxon>
        <taxon>Clavicipitaceae</taxon>
        <taxon>Claviceps</taxon>
    </lineage>
</organism>